<evidence type="ECO:0000313" key="2">
    <source>
        <dbReference type="Proteomes" id="UP000617340"/>
    </source>
</evidence>
<name>A0A834KI17_VESGE</name>
<dbReference type="Proteomes" id="UP000617340">
    <property type="component" value="Unassembled WGS sequence"/>
</dbReference>
<organism evidence="1 2">
    <name type="scientific">Vespula germanica</name>
    <name type="common">German yellow jacket</name>
    <name type="synonym">Paravespula germanica</name>
    <dbReference type="NCBI Taxonomy" id="30212"/>
    <lineage>
        <taxon>Eukaryota</taxon>
        <taxon>Metazoa</taxon>
        <taxon>Ecdysozoa</taxon>
        <taxon>Arthropoda</taxon>
        <taxon>Hexapoda</taxon>
        <taxon>Insecta</taxon>
        <taxon>Pterygota</taxon>
        <taxon>Neoptera</taxon>
        <taxon>Endopterygota</taxon>
        <taxon>Hymenoptera</taxon>
        <taxon>Apocrita</taxon>
        <taxon>Aculeata</taxon>
        <taxon>Vespoidea</taxon>
        <taxon>Vespidae</taxon>
        <taxon>Vespinae</taxon>
        <taxon>Vespula</taxon>
    </lineage>
</organism>
<dbReference type="EMBL" id="JACSDZ010000004">
    <property type="protein sequence ID" value="KAF7406272.1"/>
    <property type="molecule type" value="Genomic_DNA"/>
</dbReference>
<comment type="caution">
    <text evidence="1">The sequence shown here is derived from an EMBL/GenBank/DDBJ whole genome shotgun (WGS) entry which is preliminary data.</text>
</comment>
<dbReference type="PANTHER" id="PTHR46455:SF7">
    <property type="entry name" value="RE12806P"/>
    <property type="match status" value="1"/>
</dbReference>
<accession>A0A834KI17</accession>
<dbReference type="AlphaFoldDB" id="A0A834KI17"/>
<proteinExistence type="predicted"/>
<protein>
    <submittedName>
        <fullName evidence="1">Uncharacterized protein</fullName>
    </submittedName>
</protein>
<gene>
    <name evidence="1" type="ORF">HZH68_005641</name>
</gene>
<dbReference type="InterPro" id="IPR053010">
    <property type="entry name" value="SET_SmydA-8"/>
</dbReference>
<dbReference type="PANTHER" id="PTHR46455">
    <property type="entry name" value="SET AND MYND DOMAIN CONTAINING, ARTHROPOD-SPECIFIC, MEMBER 4, ISOFORM A"/>
    <property type="match status" value="1"/>
</dbReference>
<reference evidence="1" key="1">
    <citation type="journal article" date="2020" name="G3 (Bethesda)">
        <title>High-Quality Assemblies for Three Invasive Social Wasps from the &lt;i&gt;Vespula&lt;/i&gt; Genus.</title>
        <authorList>
            <person name="Harrop T.W.R."/>
            <person name="Guhlin J."/>
            <person name="McLaughlin G.M."/>
            <person name="Permina E."/>
            <person name="Stockwell P."/>
            <person name="Gilligan J."/>
            <person name="Le Lec M.F."/>
            <person name="Gruber M.A.M."/>
            <person name="Quinn O."/>
            <person name="Lovegrove M."/>
            <person name="Duncan E.J."/>
            <person name="Remnant E.J."/>
            <person name="Van Eeckhoven J."/>
            <person name="Graham B."/>
            <person name="Knapp R.A."/>
            <person name="Langford K.W."/>
            <person name="Kronenberg Z."/>
            <person name="Press M.O."/>
            <person name="Eacker S.M."/>
            <person name="Wilson-Rankin E.E."/>
            <person name="Purcell J."/>
            <person name="Lester P.J."/>
            <person name="Dearden P.K."/>
        </authorList>
    </citation>
    <scope>NUCLEOTIDE SEQUENCE</scope>
    <source>
        <strain evidence="1">Linc-1</strain>
    </source>
</reference>
<keyword evidence="2" id="KW-1185">Reference proteome</keyword>
<evidence type="ECO:0000313" key="1">
    <source>
        <dbReference type="EMBL" id="KAF7406272.1"/>
    </source>
</evidence>
<sequence length="120" mass="13437">MYGRVDEYLLDDLPVVVLEHKVDMCRLLLQVLDVIEPGYSRIRGMTLYELHAPLLFLAKDQWSAGTIDQAGLKSKMIEASIILKEAATILTLEPTDTPEGQIGIVAKQSLEQLEQSIQEL</sequence>